<sequence>MDFGWYAPLGEFLLAHERKVYLTEANRSEAILEPTEERNIQTGGDKSFQGMHRKVRSIGSELHSSSRESNATLRFGLWIVFVIYGAKCFRLVWSN</sequence>
<protein>
    <submittedName>
        <fullName evidence="2">Uncharacterized protein</fullName>
    </submittedName>
</protein>
<dbReference type="AlphaFoldDB" id="A0A0D3D9I0"/>
<keyword evidence="1" id="KW-0472">Membrane</keyword>
<feature type="transmembrane region" description="Helical" evidence="1">
    <location>
        <begin position="75"/>
        <end position="93"/>
    </location>
</feature>
<evidence type="ECO:0000256" key="1">
    <source>
        <dbReference type="SAM" id="Phobius"/>
    </source>
</evidence>
<keyword evidence="1" id="KW-1133">Transmembrane helix</keyword>
<dbReference type="EnsemblPlants" id="Bo7g075400.1">
    <property type="protein sequence ID" value="Bo7g075400.1"/>
    <property type="gene ID" value="Bo7g075400"/>
</dbReference>
<accession>A0A0D3D9I0</accession>
<dbReference type="Proteomes" id="UP000032141">
    <property type="component" value="Chromosome C7"/>
</dbReference>
<keyword evidence="3" id="KW-1185">Reference proteome</keyword>
<dbReference type="Gramene" id="Bo7g075400.1">
    <property type="protein sequence ID" value="Bo7g075400.1"/>
    <property type="gene ID" value="Bo7g075400"/>
</dbReference>
<evidence type="ECO:0000313" key="2">
    <source>
        <dbReference type="EnsemblPlants" id="Bo7g075400.1"/>
    </source>
</evidence>
<evidence type="ECO:0000313" key="3">
    <source>
        <dbReference type="Proteomes" id="UP000032141"/>
    </source>
</evidence>
<keyword evidence="1" id="KW-0812">Transmembrane</keyword>
<organism evidence="2 3">
    <name type="scientific">Brassica oleracea var. oleracea</name>
    <dbReference type="NCBI Taxonomy" id="109376"/>
    <lineage>
        <taxon>Eukaryota</taxon>
        <taxon>Viridiplantae</taxon>
        <taxon>Streptophyta</taxon>
        <taxon>Embryophyta</taxon>
        <taxon>Tracheophyta</taxon>
        <taxon>Spermatophyta</taxon>
        <taxon>Magnoliopsida</taxon>
        <taxon>eudicotyledons</taxon>
        <taxon>Gunneridae</taxon>
        <taxon>Pentapetalae</taxon>
        <taxon>rosids</taxon>
        <taxon>malvids</taxon>
        <taxon>Brassicales</taxon>
        <taxon>Brassicaceae</taxon>
        <taxon>Brassiceae</taxon>
        <taxon>Brassica</taxon>
    </lineage>
</organism>
<reference evidence="2 3" key="1">
    <citation type="journal article" date="2014" name="Genome Biol.">
        <title>Transcriptome and methylome profiling reveals relics of genome dominance in the mesopolyploid Brassica oleracea.</title>
        <authorList>
            <person name="Parkin I.A."/>
            <person name="Koh C."/>
            <person name="Tang H."/>
            <person name="Robinson S.J."/>
            <person name="Kagale S."/>
            <person name="Clarke W.E."/>
            <person name="Town C.D."/>
            <person name="Nixon J."/>
            <person name="Krishnakumar V."/>
            <person name="Bidwell S.L."/>
            <person name="Denoeud F."/>
            <person name="Belcram H."/>
            <person name="Links M.G."/>
            <person name="Just J."/>
            <person name="Clarke C."/>
            <person name="Bender T."/>
            <person name="Huebert T."/>
            <person name="Mason A.S."/>
            <person name="Pires J.C."/>
            <person name="Barker G."/>
            <person name="Moore J."/>
            <person name="Walley P.G."/>
            <person name="Manoli S."/>
            <person name="Batley J."/>
            <person name="Edwards D."/>
            <person name="Nelson M.N."/>
            <person name="Wang X."/>
            <person name="Paterson A.H."/>
            <person name="King G."/>
            <person name="Bancroft I."/>
            <person name="Chalhoub B."/>
            <person name="Sharpe A.G."/>
        </authorList>
    </citation>
    <scope>NUCLEOTIDE SEQUENCE</scope>
    <source>
        <strain evidence="2 3">cv. TO1000</strain>
    </source>
</reference>
<reference evidence="2" key="2">
    <citation type="submission" date="2015-03" db="UniProtKB">
        <authorList>
            <consortium name="EnsemblPlants"/>
        </authorList>
    </citation>
    <scope>IDENTIFICATION</scope>
</reference>
<name>A0A0D3D9I0_BRAOL</name>
<dbReference type="HOGENOM" id="CLU_2375747_0_0_1"/>
<proteinExistence type="predicted"/>